<dbReference type="InterPro" id="IPR011764">
    <property type="entry name" value="Biotin_carboxylation_dom"/>
</dbReference>
<evidence type="ECO:0000259" key="4">
    <source>
        <dbReference type="PROSITE" id="PS50979"/>
    </source>
</evidence>
<dbReference type="EMBL" id="SMYL01000003">
    <property type="protein sequence ID" value="TDK66511.1"/>
    <property type="molecule type" value="Genomic_DNA"/>
</dbReference>
<keyword evidence="3" id="KW-0067">ATP-binding</keyword>
<dbReference type="InterPro" id="IPR001296">
    <property type="entry name" value="Glyco_trans_1"/>
</dbReference>
<dbReference type="Gene3D" id="3.40.50.2000">
    <property type="entry name" value="Glycogen Phosphorylase B"/>
    <property type="match status" value="2"/>
</dbReference>
<reference evidence="5 6" key="1">
    <citation type="submission" date="2019-03" db="EMBL/GenBank/DDBJ databases">
        <title>Sapientia aquatica gen. nov., sp. nov., isolated from a crater lake.</title>
        <authorList>
            <person name="Felfoldi T."/>
            <person name="Szabo A."/>
            <person name="Toth E."/>
            <person name="Schumann P."/>
            <person name="Keki Z."/>
            <person name="Marialigeti K."/>
            <person name="Mathe I."/>
        </authorList>
    </citation>
    <scope>NUCLEOTIDE SEQUENCE [LARGE SCALE GENOMIC DNA]</scope>
    <source>
        <strain evidence="5 6">SA-152</strain>
    </source>
</reference>
<dbReference type="CDD" id="cd03808">
    <property type="entry name" value="GT4_CapM-like"/>
    <property type="match status" value="1"/>
</dbReference>
<dbReference type="Proteomes" id="UP000294829">
    <property type="component" value="Unassembled WGS sequence"/>
</dbReference>
<name>A0A4R5W253_9BURK</name>
<evidence type="ECO:0000256" key="2">
    <source>
        <dbReference type="ARBA" id="ARBA00022741"/>
    </source>
</evidence>
<dbReference type="Pfam" id="PF00534">
    <property type="entry name" value="Glycos_transf_1"/>
    <property type="match status" value="1"/>
</dbReference>
<keyword evidence="6" id="KW-1185">Reference proteome</keyword>
<feature type="domain" description="Biotin carboxylation" evidence="4">
    <location>
        <begin position="3"/>
        <end position="385"/>
    </location>
</feature>
<dbReference type="GO" id="GO:0005524">
    <property type="term" value="F:ATP binding"/>
    <property type="evidence" value="ECO:0007669"/>
    <property type="project" value="UniProtKB-KW"/>
</dbReference>
<keyword evidence="2" id="KW-0547">Nucleotide-binding</keyword>
<dbReference type="OrthoDB" id="7560678at2"/>
<evidence type="ECO:0000313" key="6">
    <source>
        <dbReference type="Proteomes" id="UP000294829"/>
    </source>
</evidence>
<dbReference type="PANTHER" id="PTHR12526">
    <property type="entry name" value="GLYCOSYLTRANSFERASE"/>
    <property type="match status" value="1"/>
</dbReference>
<dbReference type="RefSeq" id="WP_133327467.1">
    <property type="nucleotide sequence ID" value="NZ_SMYL01000003.1"/>
</dbReference>
<organism evidence="5 6">
    <name type="scientific">Sapientia aquatica</name>
    <dbReference type="NCBI Taxonomy" id="1549640"/>
    <lineage>
        <taxon>Bacteria</taxon>
        <taxon>Pseudomonadati</taxon>
        <taxon>Pseudomonadota</taxon>
        <taxon>Betaproteobacteria</taxon>
        <taxon>Burkholderiales</taxon>
        <taxon>Oxalobacteraceae</taxon>
        <taxon>Sapientia</taxon>
    </lineage>
</organism>
<dbReference type="Pfam" id="PF13579">
    <property type="entry name" value="Glyco_trans_4_4"/>
    <property type="match status" value="1"/>
</dbReference>
<dbReference type="SUPFAM" id="SSF53756">
    <property type="entry name" value="UDP-Glycosyltransferase/glycogen phosphorylase"/>
    <property type="match status" value="1"/>
</dbReference>
<keyword evidence="1" id="KW-0436">Ligase</keyword>
<dbReference type="GO" id="GO:0016757">
    <property type="term" value="F:glycosyltransferase activity"/>
    <property type="evidence" value="ECO:0007669"/>
    <property type="project" value="InterPro"/>
</dbReference>
<dbReference type="AlphaFoldDB" id="A0A4R5W253"/>
<sequence length="385" mass="42821">MTARKKVCIVATVPFALRVFMLAHIQMLAEKYDVTLIANQSAAEGALIIGDHIRIIDVNIARPISLRSDLSALWRLYRIFKVHKFDAVHSLMPKAGLLAMLAAFGSRVPNRIHTFTGQVWANKTGLGRQLLKMLDRLIAACATNLLTDSFSQRQFLIDNKIVPSHKIHVLGNGSVCGVDMQRFRPNSVARGAIREQLAIPEEAIVLLFLGRLNPDKGILDLAQAFAHLWLRVPTTYLLLVGPDEAEMDCAVQKILAHNDALSNYRRVGYTAEPENYMASADIFCLPSYREGFGSVIIEAAAVGLPAVASNIYGVTDAIENGETGLLHEVKDVVAIQDALFKIVTDKKRRSQLAMKARTRASDYFSQPIIVNEMRMFYQRMFANDK</sequence>
<evidence type="ECO:0000256" key="1">
    <source>
        <dbReference type="ARBA" id="ARBA00022598"/>
    </source>
</evidence>
<dbReference type="InterPro" id="IPR028098">
    <property type="entry name" value="Glyco_trans_4-like_N"/>
</dbReference>
<protein>
    <submittedName>
        <fullName evidence="5">Glycosyltransferase family 1 protein</fullName>
    </submittedName>
</protein>
<dbReference type="PROSITE" id="PS50979">
    <property type="entry name" value="BC"/>
    <property type="match status" value="1"/>
</dbReference>
<gene>
    <name evidence="5" type="ORF">E2I14_08580</name>
</gene>
<proteinExistence type="predicted"/>
<evidence type="ECO:0000256" key="3">
    <source>
        <dbReference type="ARBA" id="ARBA00022840"/>
    </source>
</evidence>
<keyword evidence="5" id="KW-0808">Transferase</keyword>
<evidence type="ECO:0000313" key="5">
    <source>
        <dbReference type="EMBL" id="TDK66511.1"/>
    </source>
</evidence>
<accession>A0A4R5W253</accession>
<dbReference type="PANTHER" id="PTHR12526:SF630">
    <property type="entry name" value="GLYCOSYLTRANSFERASE"/>
    <property type="match status" value="1"/>
</dbReference>
<dbReference type="GO" id="GO:0016874">
    <property type="term" value="F:ligase activity"/>
    <property type="evidence" value="ECO:0007669"/>
    <property type="project" value="UniProtKB-KW"/>
</dbReference>
<comment type="caution">
    <text evidence="5">The sequence shown here is derived from an EMBL/GenBank/DDBJ whole genome shotgun (WGS) entry which is preliminary data.</text>
</comment>